<proteinExistence type="inferred from homology"/>
<dbReference type="GO" id="GO:0030316">
    <property type="term" value="P:osteoclast differentiation"/>
    <property type="evidence" value="ECO:0007669"/>
    <property type="project" value="Ensembl"/>
</dbReference>
<sequence>MSGSGEVVCSGWLRKSPPEKKLRRYAWKKRWFILRSGRMSGDPDVLEYYKNDHSKKPLRVINLSFCEQVDAGLTFNKKELQDSYVFDIKTSERTFYLVAETEEDMNKWVRSICQICGFNQSEENAGTPKDTLRNISAVSHGPRSSPAELSSSSQRMLRERKSSAPSHSSQPTLFTFDSPTNHIRTTLSASAPQDYLFLHQCMSRKSENTRSASFSQATRTSFFMRSDPSVQKLSQGNGHCVNGVGGQVHGFYSLPKPSRHNSELRDSAYDLPRSFGCYAHTKSSLTGSETDSEEVYTFKTPNNTLCKDFGDLSTDSYDVPGTPLSMYQIPRTFTLDKNHNTLAMASSETPATPPPRPPKPGQAETRWGSPQQRLLDSEGLSISPVAATIPRRNTLPAMESCKLHRASSCESYECPQHSSNSALQSMDSVNVGLHSYLQNKAPVARSHSADSEDNYVPMNPGSSVLLNMERSNDNSQQLYIPMSPGPHHLDLMGLSSSTFPAHKGSSSSQLHRRMSEIQPPPVNRNLKPDRKAKPTPLDLRNNTVIDELPFKSPVTKSWSRPGQTFNSNFSQYCRPISTQSITSTDSGDSEENYVAMQNPVSASPIPSGTNSPATKKSSGSVDYLALDFQPSSPGPHRKPSTSSVASDEKVDYVQVDKEKTQALQSTMQEWTDVRQSSEPSKVVK</sequence>
<keyword evidence="1" id="KW-0597">Phosphoprotein</keyword>
<feature type="compositionally biased region" description="Low complexity" evidence="3">
    <location>
        <begin position="144"/>
        <end position="153"/>
    </location>
</feature>
<dbReference type="Gene3D" id="2.30.29.30">
    <property type="entry name" value="Pleckstrin-homology domain (PH domain)/Phosphotyrosine-binding domain (PTB)"/>
    <property type="match status" value="1"/>
</dbReference>
<dbReference type="FunFam" id="2.30.29.30:FF:000166">
    <property type="entry name" value="GRB2-associated-binding protein 1 isoform X1"/>
    <property type="match status" value="1"/>
</dbReference>
<dbReference type="Ensembl" id="ENSSMRT00000010845.1">
    <property type="protein sequence ID" value="ENSSMRP00000009303.1"/>
    <property type="gene ID" value="ENSSMRG00000007428.1"/>
</dbReference>
<evidence type="ECO:0000256" key="2">
    <source>
        <dbReference type="ARBA" id="ARBA00029462"/>
    </source>
</evidence>
<feature type="compositionally biased region" description="Polar residues" evidence="3">
    <location>
        <begin position="499"/>
        <end position="509"/>
    </location>
</feature>
<evidence type="ECO:0000313" key="6">
    <source>
        <dbReference type="Proteomes" id="UP000694421"/>
    </source>
</evidence>
<dbReference type="InterPro" id="IPR001849">
    <property type="entry name" value="PH_domain"/>
</dbReference>
<evidence type="ECO:0000256" key="3">
    <source>
        <dbReference type="SAM" id="MobiDB-lite"/>
    </source>
</evidence>
<dbReference type="PANTHER" id="PTHR45960">
    <property type="entry name" value="GRB2-ASSOCIATED-BINDING PROTEIN"/>
    <property type="match status" value="1"/>
</dbReference>
<dbReference type="PROSITE" id="PS50003">
    <property type="entry name" value="PH_DOMAIN"/>
    <property type="match status" value="1"/>
</dbReference>
<feature type="compositionally biased region" description="Polar residues" evidence="3">
    <location>
        <begin position="163"/>
        <end position="177"/>
    </location>
</feature>
<feature type="region of interest" description="Disordered" evidence="3">
    <location>
        <begin position="345"/>
        <end position="369"/>
    </location>
</feature>
<dbReference type="GO" id="GO:0005068">
    <property type="term" value="F:transmembrane receptor protein tyrosine kinase adaptor activity"/>
    <property type="evidence" value="ECO:0007669"/>
    <property type="project" value="Ensembl"/>
</dbReference>
<evidence type="ECO:0000313" key="5">
    <source>
        <dbReference type="Ensembl" id="ENSSMRP00000009303.1"/>
    </source>
</evidence>
<feature type="domain" description="PH" evidence="4">
    <location>
        <begin position="6"/>
        <end position="117"/>
    </location>
</feature>
<feature type="compositionally biased region" description="Polar residues" evidence="3">
    <location>
        <begin position="599"/>
        <end position="620"/>
    </location>
</feature>
<dbReference type="InterPro" id="IPR046355">
    <property type="entry name" value="Gab1-4-like"/>
</dbReference>
<dbReference type="GO" id="GO:0005737">
    <property type="term" value="C:cytoplasm"/>
    <property type="evidence" value="ECO:0007669"/>
    <property type="project" value="Ensembl"/>
</dbReference>
<feature type="compositionally biased region" description="Pro residues" evidence="3">
    <location>
        <begin position="351"/>
        <end position="360"/>
    </location>
</feature>
<dbReference type="GeneTree" id="ENSGT00940000157792"/>
<dbReference type="PANTHER" id="PTHR45960:SF1">
    <property type="entry name" value="GRB2-ASSOCIATED-BINDING PROTEIN 2"/>
    <property type="match status" value="1"/>
</dbReference>
<accession>A0A8D0DMS8</accession>
<keyword evidence="6" id="KW-1185">Reference proteome</keyword>
<organism evidence="5 6">
    <name type="scientific">Salvator merianae</name>
    <name type="common">Argentine black and white tegu</name>
    <name type="synonym">Tupinambis merianae</name>
    <dbReference type="NCBI Taxonomy" id="96440"/>
    <lineage>
        <taxon>Eukaryota</taxon>
        <taxon>Metazoa</taxon>
        <taxon>Chordata</taxon>
        <taxon>Craniata</taxon>
        <taxon>Vertebrata</taxon>
        <taxon>Euteleostomi</taxon>
        <taxon>Lepidosauria</taxon>
        <taxon>Squamata</taxon>
        <taxon>Bifurcata</taxon>
        <taxon>Unidentata</taxon>
        <taxon>Episquamata</taxon>
        <taxon>Laterata</taxon>
        <taxon>Teiioidea</taxon>
        <taxon>Teiidae</taxon>
        <taxon>Salvator</taxon>
    </lineage>
</organism>
<dbReference type="SMART" id="SM00233">
    <property type="entry name" value="PH"/>
    <property type="match status" value="1"/>
</dbReference>
<feature type="region of interest" description="Disordered" evidence="3">
    <location>
        <begin position="499"/>
        <end position="537"/>
    </location>
</feature>
<dbReference type="Proteomes" id="UP000694421">
    <property type="component" value="Unplaced"/>
</dbReference>
<dbReference type="InterPro" id="IPR011993">
    <property type="entry name" value="PH-like_dom_sf"/>
</dbReference>
<feature type="region of interest" description="Disordered" evidence="3">
    <location>
        <begin position="663"/>
        <end position="684"/>
    </location>
</feature>
<dbReference type="SUPFAM" id="SSF50729">
    <property type="entry name" value="PH domain-like"/>
    <property type="match status" value="1"/>
</dbReference>
<dbReference type="Pfam" id="PF00169">
    <property type="entry name" value="PH"/>
    <property type="match status" value="1"/>
</dbReference>
<comment type="similarity">
    <text evidence="2">Belongs to the GAB family.</text>
</comment>
<dbReference type="GO" id="GO:0008284">
    <property type="term" value="P:positive regulation of cell population proliferation"/>
    <property type="evidence" value="ECO:0007669"/>
    <property type="project" value="Ensembl"/>
</dbReference>
<reference evidence="5" key="1">
    <citation type="submission" date="2025-08" db="UniProtKB">
        <authorList>
            <consortium name="Ensembl"/>
        </authorList>
    </citation>
    <scope>IDENTIFICATION</scope>
</reference>
<dbReference type="GO" id="GO:0005886">
    <property type="term" value="C:plasma membrane"/>
    <property type="evidence" value="ECO:0007669"/>
    <property type="project" value="Ensembl"/>
</dbReference>
<reference evidence="5" key="2">
    <citation type="submission" date="2025-09" db="UniProtKB">
        <authorList>
            <consortium name="Ensembl"/>
        </authorList>
    </citation>
    <scope>IDENTIFICATION</scope>
</reference>
<evidence type="ECO:0000256" key="1">
    <source>
        <dbReference type="ARBA" id="ARBA00022553"/>
    </source>
</evidence>
<feature type="region of interest" description="Disordered" evidence="3">
    <location>
        <begin position="124"/>
        <end position="177"/>
    </location>
</feature>
<dbReference type="AlphaFoldDB" id="A0A8D0DMS8"/>
<feature type="region of interest" description="Disordered" evidence="3">
    <location>
        <begin position="599"/>
        <end position="651"/>
    </location>
</feature>
<protein>
    <submittedName>
        <fullName evidence="5">GRB2 associated binding protein 2</fullName>
    </submittedName>
</protein>
<evidence type="ECO:0000259" key="4">
    <source>
        <dbReference type="PROSITE" id="PS50003"/>
    </source>
</evidence>
<name>A0A8D0DMS8_SALMN</name>